<reference evidence="5 6" key="1">
    <citation type="journal article" date="2020" name="ISME J.">
        <title>Uncovering the hidden diversity of litter-decomposition mechanisms in mushroom-forming fungi.</title>
        <authorList>
            <person name="Floudas D."/>
            <person name="Bentzer J."/>
            <person name="Ahren D."/>
            <person name="Johansson T."/>
            <person name="Persson P."/>
            <person name="Tunlid A."/>
        </authorList>
    </citation>
    <scope>NUCLEOTIDE SEQUENCE [LARGE SCALE GENOMIC DNA]</scope>
    <source>
        <strain evidence="5 6">CBS 291.85</strain>
    </source>
</reference>
<dbReference type="InterPro" id="IPR011600">
    <property type="entry name" value="Pept_C14_caspase"/>
</dbReference>
<keyword evidence="3" id="KW-0378">Hydrolase</keyword>
<keyword evidence="3" id="KW-0645">Protease</keyword>
<sequence length="703" mass="78376">MKALIIGIDKYHDSNIHKLGSAVSDARRMKKLCMDYGMRSENAVELYNQAATRQAILDQISAFSMDQRIVIGDPILIYFAGHGTEVEVTRFGEGEDSTMTVIGLGWSTSGQSFKEPVIMPTPGIGGISTSRSTDLSDAPLRDKIQMLLPYDFIVDNGSQIDEEGQGILDFVLGESLAELASKKGNNITVILDSCHSGSGCRGYDEQDPSVRARGMTLNSLHKLHGQPRRPPDLNDYVLLAACAPEGLAYENRDGGYFTTEIVNRLQVGINISPSQLVQQMTVNGFRQQPQCEGVHSNRPLFSQTELSNLLAVVVESRDDNGQVLQCPRIILQSGEESGIFKGTEFKVYADLHLRDELGHFVVLEPGLGKSLLGPRRDHHMVKRAFLNGYAVRWRSNDLALYHSSFPDWFRDWAQIFNKNPSSPVEIHLQQTPLDHPPVPGVYVSSFDQEHGIGFEVTDYIGERDVFGRFYASFKNSSKLSHILYSMARFYWHLNRQSSAVESEILSYVKLECFKLRDKTLFSRVPEGPNLVRAVTNGPHSQLIDMVVDPDPKAAYGFKITNTSDEASFSCALFFFDLRKLAIIEFYHPVIVSKGRWDHPRGEAHIRPRDHLTIGYGTIGYGLTGRPPAIFTITDEAEIDLGYLLLYVSVSALNLKHISMGSPFDGTAYFETPIQSRGGGLAPSPEYWAVQKIPVVMRRNPAAY</sequence>
<dbReference type="EMBL" id="JAACJM010000402">
    <property type="protein sequence ID" value="KAF5322952.1"/>
    <property type="molecule type" value="Genomic_DNA"/>
</dbReference>
<proteinExistence type="inferred from homology"/>
<keyword evidence="3" id="KW-0788">Thiol protease</keyword>
<dbReference type="Gene3D" id="3.40.50.1460">
    <property type="match status" value="1"/>
</dbReference>
<dbReference type="Proteomes" id="UP000559256">
    <property type="component" value="Unassembled WGS sequence"/>
</dbReference>
<evidence type="ECO:0000313" key="6">
    <source>
        <dbReference type="Proteomes" id="UP000559256"/>
    </source>
</evidence>
<feature type="domain" description="Peptidase C14 caspase" evidence="4">
    <location>
        <begin position="160"/>
        <end position="277"/>
    </location>
</feature>
<gene>
    <name evidence="5" type="ORF">D9758_018474</name>
</gene>
<dbReference type="GO" id="GO:0006915">
    <property type="term" value="P:apoptotic process"/>
    <property type="evidence" value="ECO:0007669"/>
    <property type="project" value="UniProtKB-KW"/>
</dbReference>
<keyword evidence="2" id="KW-0053">Apoptosis</keyword>
<comment type="similarity">
    <text evidence="1">Belongs to the peptidase C14B family.</text>
</comment>
<dbReference type="SUPFAM" id="SSF52129">
    <property type="entry name" value="Caspase-like"/>
    <property type="match status" value="1"/>
</dbReference>
<dbReference type="PANTHER" id="PTHR48104">
    <property type="entry name" value="METACASPASE-4"/>
    <property type="match status" value="1"/>
</dbReference>
<evidence type="ECO:0000256" key="1">
    <source>
        <dbReference type="ARBA" id="ARBA00009005"/>
    </source>
</evidence>
<dbReference type="AlphaFoldDB" id="A0A8H5BGK9"/>
<dbReference type="GO" id="GO:0005737">
    <property type="term" value="C:cytoplasm"/>
    <property type="evidence" value="ECO:0007669"/>
    <property type="project" value="TreeGrafter"/>
</dbReference>
<protein>
    <recommendedName>
        <fullName evidence="4">Peptidase C14 caspase domain-containing protein</fullName>
    </recommendedName>
</protein>
<dbReference type="GO" id="GO:0004197">
    <property type="term" value="F:cysteine-type endopeptidase activity"/>
    <property type="evidence" value="ECO:0007669"/>
    <property type="project" value="InterPro"/>
</dbReference>
<dbReference type="InterPro" id="IPR029030">
    <property type="entry name" value="Caspase-like_dom_sf"/>
</dbReference>
<dbReference type="GO" id="GO:0006508">
    <property type="term" value="P:proteolysis"/>
    <property type="evidence" value="ECO:0007669"/>
    <property type="project" value="InterPro"/>
</dbReference>
<dbReference type="Pfam" id="PF00656">
    <property type="entry name" value="Peptidase_C14"/>
    <property type="match status" value="2"/>
</dbReference>
<dbReference type="PANTHER" id="PTHR48104:SF30">
    <property type="entry name" value="METACASPASE-1"/>
    <property type="match status" value="1"/>
</dbReference>
<keyword evidence="6" id="KW-1185">Reference proteome</keyword>
<evidence type="ECO:0000313" key="5">
    <source>
        <dbReference type="EMBL" id="KAF5322952.1"/>
    </source>
</evidence>
<comment type="caution">
    <text evidence="5">The sequence shown here is derived from an EMBL/GenBank/DDBJ whole genome shotgun (WGS) entry which is preliminary data.</text>
</comment>
<evidence type="ECO:0000259" key="4">
    <source>
        <dbReference type="Pfam" id="PF00656"/>
    </source>
</evidence>
<dbReference type="OrthoDB" id="3223806at2759"/>
<accession>A0A8H5BGK9</accession>
<organism evidence="5 6">
    <name type="scientific">Tetrapyrgos nigripes</name>
    <dbReference type="NCBI Taxonomy" id="182062"/>
    <lineage>
        <taxon>Eukaryota</taxon>
        <taxon>Fungi</taxon>
        <taxon>Dikarya</taxon>
        <taxon>Basidiomycota</taxon>
        <taxon>Agaricomycotina</taxon>
        <taxon>Agaricomycetes</taxon>
        <taxon>Agaricomycetidae</taxon>
        <taxon>Agaricales</taxon>
        <taxon>Marasmiineae</taxon>
        <taxon>Marasmiaceae</taxon>
        <taxon>Tetrapyrgos</taxon>
    </lineage>
</organism>
<feature type="domain" description="Peptidase C14 caspase" evidence="4">
    <location>
        <begin position="2"/>
        <end position="88"/>
    </location>
</feature>
<evidence type="ECO:0000256" key="3">
    <source>
        <dbReference type="ARBA" id="ARBA00022807"/>
    </source>
</evidence>
<name>A0A8H5BGK9_9AGAR</name>
<dbReference type="InterPro" id="IPR050452">
    <property type="entry name" value="Metacaspase"/>
</dbReference>
<evidence type="ECO:0000256" key="2">
    <source>
        <dbReference type="ARBA" id="ARBA00022703"/>
    </source>
</evidence>